<dbReference type="InterPro" id="IPR052527">
    <property type="entry name" value="Metal_cation-efflux_comp"/>
</dbReference>
<dbReference type="EMBL" id="PJCH01000010">
    <property type="protein sequence ID" value="PQA87046.1"/>
    <property type="molecule type" value="Genomic_DNA"/>
</dbReference>
<dbReference type="GO" id="GO:0032259">
    <property type="term" value="P:methylation"/>
    <property type="evidence" value="ECO:0007669"/>
    <property type="project" value="UniProtKB-KW"/>
</dbReference>
<evidence type="ECO:0000256" key="1">
    <source>
        <dbReference type="ARBA" id="ARBA00004127"/>
    </source>
</evidence>
<name>A0A2S7K3I3_9PROT</name>
<protein>
    <submittedName>
        <fullName evidence="6">Isoprenylcysteine carboxylmethyltransferase family protein</fullName>
    </submittedName>
</protein>
<keyword evidence="4 5" id="KW-0472">Membrane</keyword>
<dbReference type="OrthoDB" id="9811969at2"/>
<keyword evidence="3 5" id="KW-1133">Transmembrane helix</keyword>
<comment type="subcellular location">
    <subcellularLocation>
        <location evidence="1">Endomembrane system</location>
        <topology evidence="1">Multi-pass membrane protein</topology>
    </subcellularLocation>
</comment>
<gene>
    <name evidence="6" type="ORF">CW354_13425</name>
</gene>
<evidence type="ECO:0000256" key="2">
    <source>
        <dbReference type="ARBA" id="ARBA00022692"/>
    </source>
</evidence>
<evidence type="ECO:0000313" key="6">
    <source>
        <dbReference type="EMBL" id="PQA87046.1"/>
    </source>
</evidence>
<dbReference type="InterPro" id="IPR007318">
    <property type="entry name" value="Phopholipid_MeTrfase"/>
</dbReference>
<feature type="transmembrane region" description="Helical" evidence="5">
    <location>
        <begin position="94"/>
        <end position="110"/>
    </location>
</feature>
<keyword evidence="7" id="KW-1185">Reference proteome</keyword>
<reference evidence="6 7" key="1">
    <citation type="submission" date="2017-12" db="EMBL/GenBank/DDBJ databases">
        <authorList>
            <person name="Hurst M.R.H."/>
        </authorList>
    </citation>
    <scope>NUCLEOTIDE SEQUENCE [LARGE SCALE GENOMIC DNA]</scope>
    <source>
        <strain evidence="6 7">SY-3-19</strain>
    </source>
</reference>
<feature type="transmembrane region" description="Helical" evidence="5">
    <location>
        <begin position="12"/>
        <end position="35"/>
    </location>
</feature>
<evidence type="ECO:0000256" key="5">
    <source>
        <dbReference type="SAM" id="Phobius"/>
    </source>
</evidence>
<dbReference type="PANTHER" id="PTHR43847">
    <property type="entry name" value="BLL3993 PROTEIN"/>
    <property type="match status" value="1"/>
</dbReference>
<keyword evidence="2 5" id="KW-0812">Transmembrane</keyword>
<dbReference type="Pfam" id="PF04191">
    <property type="entry name" value="PEMT"/>
    <property type="match status" value="1"/>
</dbReference>
<evidence type="ECO:0000256" key="4">
    <source>
        <dbReference type="ARBA" id="ARBA00023136"/>
    </source>
</evidence>
<dbReference type="AlphaFoldDB" id="A0A2S7K3I3"/>
<comment type="caution">
    <text evidence="6">The sequence shown here is derived from an EMBL/GenBank/DDBJ whole genome shotgun (WGS) entry which is preliminary data.</text>
</comment>
<evidence type="ECO:0000256" key="3">
    <source>
        <dbReference type="ARBA" id="ARBA00022989"/>
    </source>
</evidence>
<dbReference type="GO" id="GO:0012505">
    <property type="term" value="C:endomembrane system"/>
    <property type="evidence" value="ECO:0007669"/>
    <property type="project" value="UniProtKB-SubCell"/>
</dbReference>
<feature type="transmembrane region" description="Helical" evidence="5">
    <location>
        <begin position="41"/>
        <end position="59"/>
    </location>
</feature>
<accession>A0A2S7K3I3</accession>
<keyword evidence="6" id="KW-0489">Methyltransferase</keyword>
<dbReference type="GO" id="GO:0008168">
    <property type="term" value="F:methyltransferase activity"/>
    <property type="evidence" value="ECO:0007669"/>
    <property type="project" value="UniProtKB-KW"/>
</dbReference>
<dbReference type="PANTHER" id="PTHR43847:SF1">
    <property type="entry name" value="BLL3993 PROTEIN"/>
    <property type="match status" value="1"/>
</dbReference>
<evidence type="ECO:0000313" key="7">
    <source>
        <dbReference type="Proteomes" id="UP000239504"/>
    </source>
</evidence>
<sequence>MTEDQRLRPSWLVIIPPPAWALVFVLAAWLAGWALGLSAPWRYPMAGWAVFVLGFFISASGRFAFAKAKTEVVPVSKKNSALVMTGPFRFTRNPMYLGILVATAGLALVIGTYLGFAAPVAFFVFVNFISIPYEEEKMERQFGGDYRAYKARVRRWI</sequence>
<proteinExistence type="predicted"/>
<dbReference type="Gene3D" id="1.20.120.1630">
    <property type="match status" value="1"/>
</dbReference>
<dbReference type="Proteomes" id="UP000239504">
    <property type="component" value="Unassembled WGS sequence"/>
</dbReference>
<organism evidence="6 7">
    <name type="scientific">Hyphococcus luteus</name>
    <dbReference type="NCBI Taxonomy" id="2058213"/>
    <lineage>
        <taxon>Bacteria</taxon>
        <taxon>Pseudomonadati</taxon>
        <taxon>Pseudomonadota</taxon>
        <taxon>Alphaproteobacteria</taxon>
        <taxon>Parvularculales</taxon>
        <taxon>Parvularculaceae</taxon>
        <taxon>Hyphococcus</taxon>
    </lineage>
</organism>
<dbReference type="RefSeq" id="WP_104830604.1">
    <property type="nucleotide sequence ID" value="NZ_PJCH01000010.1"/>
</dbReference>
<keyword evidence="6" id="KW-0808">Transferase</keyword>